<sequence length="173" mass="19583">MKFQRGKVGAFFPILILAYWTSLLPGSFCQQPLVLNLKTVQTFQNRHDSGFLTAIGVQSRNPPVTSELWGNLKSQKWKGVKAYFSTSYQLRPVSNQQRLLEVNTLTGLTYQDTVGMGLWDSEYWQMLHLGGGSYIIKNYKTGNCLTSTGLGEPVAVELCNSGRRQQWTVRDRK</sequence>
<comment type="caution">
    <text evidence="1">The sequence shown here is derived from an EMBL/GenBank/DDBJ whole genome shotgun (WGS) entry which is preliminary data.</text>
</comment>
<dbReference type="EMBL" id="CAJVCH010362295">
    <property type="protein sequence ID" value="CAG7816146.1"/>
    <property type="molecule type" value="Genomic_DNA"/>
</dbReference>
<organism evidence="1 2">
    <name type="scientific">Allacma fusca</name>
    <dbReference type="NCBI Taxonomy" id="39272"/>
    <lineage>
        <taxon>Eukaryota</taxon>
        <taxon>Metazoa</taxon>
        <taxon>Ecdysozoa</taxon>
        <taxon>Arthropoda</taxon>
        <taxon>Hexapoda</taxon>
        <taxon>Collembola</taxon>
        <taxon>Symphypleona</taxon>
        <taxon>Sminthuridae</taxon>
        <taxon>Allacma</taxon>
    </lineage>
</organism>
<evidence type="ECO:0000313" key="1">
    <source>
        <dbReference type="EMBL" id="CAG7816146.1"/>
    </source>
</evidence>
<name>A0A8J2P5Q7_9HEXA</name>
<keyword evidence="2" id="KW-1185">Reference proteome</keyword>
<accession>A0A8J2P5Q7</accession>
<dbReference type="Proteomes" id="UP000708208">
    <property type="component" value="Unassembled WGS sequence"/>
</dbReference>
<protein>
    <recommendedName>
        <fullName evidence="3">Ricin B lectin domain-containing protein</fullName>
    </recommendedName>
</protein>
<dbReference type="AlphaFoldDB" id="A0A8J2P5Q7"/>
<gene>
    <name evidence="1" type="ORF">AFUS01_LOCUS26779</name>
</gene>
<evidence type="ECO:0000313" key="2">
    <source>
        <dbReference type="Proteomes" id="UP000708208"/>
    </source>
</evidence>
<reference evidence="1" key="1">
    <citation type="submission" date="2021-06" db="EMBL/GenBank/DDBJ databases">
        <authorList>
            <person name="Hodson N. C."/>
            <person name="Mongue J. A."/>
            <person name="Jaron S. K."/>
        </authorList>
    </citation>
    <scope>NUCLEOTIDE SEQUENCE</scope>
</reference>
<dbReference type="PROSITE" id="PS50231">
    <property type="entry name" value="RICIN_B_LECTIN"/>
    <property type="match status" value="1"/>
</dbReference>
<proteinExistence type="predicted"/>
<evidence type="ECO:0008006" key="3">
    <source>
        <dbReference type="Google" id="ProtNLM"/>
    </source>
</evidence>